<evidence type="ECO:0000313" key="9">
    <source>
        <dbReference type="Proteomes" id="UP000374630"/>
    </source>
</evidence>
<dbReference type="Pfam" id="PF00072">
    <property type="entry name" value="Response_reg"/>
    <property type="match status" value="1"/>
</dbReference>
<dbReference type="EMBL" id="RZNZ01000013">
    <property type="protein sequence ID" value="KAA8818849.1"/>
    <property type="molecule type" value="Genomic_DNA"/>
</dbReference>
<keyword evidence="9" id="KW-1185">Reference proteome</keyword>
<evidence type="ECO:0000256" key="2">
    <source>
        <dbReference type="PROSITE-ProRule" id="PRU00169"/>
    </source>
</evidence>
<feature type="region of interest" description="Disordered" evidence="3">
    <location>
        <begin position="146"/>
        <end position="178"/>
    </location>
</feature>
<accession>A0A5J5E1R8</accession>
<feature type="compositionally biased region" description="Polar residues" evidence="3">
    <location>
        <begin position="160"/>
        <end position="169"/>
    </location>
</feature>
<feature type="modified residue" description="4-aspartylphosphate" evidence="2">
    <location>
        <position position="77"/>
    </location>
</feature>
<dbReference type="AlphaFoldDB" id="A0A5J5E1R8"/>
<evidence type="ECO:0000313" key="8">
    <source>
        <dbReference type="Proteomes" id="UP000345527"/>
    </source>
</evidence>
<evidence type="ECO:0000259" key="4">
    <source>
        <dbReference type="PROSITE" id="PS50043"/>
    </source>
</evidence>
<feature type="domain" description="Response regulatory" evidence="5">
    <location>
        <begin position="20"/>
        <end position="144"/>
    </location>
</feature>
<dbReference type="InterPro" id="IPR011006">
    <property type="entry name" value="CheY-like_superfamily"/>
</dbReference>
<protein>
    <submittedName>
        <fullName evidence="7">Response regulator transcription factor</fullName>
    </submittedName>
</protein>
<dbReference type="EMBL" id="RZOA01000013">
    <property type="protein sequence ID" value="KAA8822983.1"/>
    <property type="molecule type" value="Genomic_DNA"/>
</dbReference>
<dbReference type="GO" id="GO:0003677">
    <property type="term" value="F:DNA binding"/>
    <property type="evidence" value="ECO:0007669"/>
    <property type="project" value="UniProtKB-KW"/>
</dbReference>
<dbReference type="InterPro" id="IPR000792">
    <property type="entry name" value="Tscrpt_reg_LuxR_C"/>
</dbReference>
<sequence>MAPRARKCHNGGMDSDRLIRVGVVDNDPLALNMLVAAVGRMRGCTVLWRAMSGVEALQLVTRGLRGRGALPDVMVVDVFLGDLSGLEVCRRIHAQAGAEGVGLVGITAYSVERFADGAKAAGMDALLGKENVATELEPAIIAAAARKATRESPGDEVTATDGNADSGTPQRPIADSQPLSKRELETLRYYAQGLTTERITAAMGVGPTTVYSYRNRALAKLGAGSIPEAIHLLTKRGAM</sequence>
<dbReference type="SMART" id="SM00448">
    <property type="entry name" value="REC"/>
    <property type="match status" value="1"/>
</dbReference>
<dbReference type="SMART" id="SM00421">
    <property type="entry name" value="HTH_LUXR"/>
    <property type="match status" value="1"/>
</dbReference>
<dbReference type="InterPro" id="IPR001789">
    <property type="entry name" value="Sig_transdc_resp-reg_receiver"/>
</dbReference>
<dbReference type="CDD" id="cd06170">
    <property type="entry name" value="LuxR_C_like"/>
    <property type="match status" value="1"/>
</dbReference>
<proteinExistence type="predicted"/>
<dbReference type="InterPro" id="IPR039420">
    <property type="entry name" value="WalR-like"/>
</dbReference>
<dbReference type="PROSITE" id="PS50110">
    <property type="entry name" value="RESPONSE_REGULATORY"/>
    <property type="match status" value="1"/>
</dbReference>
<keyword evidence="1" id="KW-0238">DNA-binding</keyword>
<evidence type="ECO:0000313" key="6">
    <source>
        <dbReference type="EMBL" id="KAA8818849.1"/>
    </source>
</evidence>
<dbReference type="GO" id="GO:0006355">
    <property type="term" value="P:regulation of DNA-templated transcription"/>
    <property type="evidence" value="ECO:0007669"/>
    <property type="project" value="InterPro"/>
</dbReference>
<evidence type="ECO:0000313" key="7">
    <source>
        <dbReference type="EMBL" id="KAA8822983.1"/>
    </source>
</evidence>
<dbReference type="SUPFAM" id="SSF52172">
    <property type="entry name" value="CheY-like"/>
    <property type="match status" value="1"/>
</dbReference>
<evidence type="ECO:0000259" key="5">
    <source>
        <dbReference type="PROSITE" id="PS50110"/>
    </source>
</evidence>
<dbReference type="Gene3D" id="3.40.50.2300">
    <property type="match status" value="1"/>
</dbReference>
<dbReference type="InterPro" id="IPR016032">
    <property type="entry name" value="Sig_transdc_resp-reg_C-effctor"/>
</dbReference>
<organism evidence="7 8">
    <name type="scientific">Bifidobacterium vespertilionis</name>
    <dbReference type="NCBI Taxonomy" id="2562524"/>
    <lineage>
        <taxon>Bacteria</taxon>
        <taxon>Bacillati</taxon>
        <taxon>Actinomycetota</taxon>
        <taxon>Actinomycetes</taxon>
        <taxon>Bifidobacteriales</taxon>
        <taxon>Bifidobacteriaceae</taxon>
        <taxon>Bifidobacterium</taxon>
    </lineage>
</organism>
<evidence type="ECO:0000256" key="3">
    <source>
        <dbReference type="SAM" id="MobiDB-lite"/>
    </source>
</evidence>
<dbReference type="PANTHER" id="PTHR43214">
    <property type="entry name" value="TWO-COMPONENT RESPONSE REGULATOR"/>
    <property type="match status" value="1"/>
</dbReference>
<name>A0A5J5E1R8_9BIFI</name>
<gene>
    <name evidence="7" type="ORF">EM848_07360</name>
    <name evidence="6" type="ORF">EMO90_09300</name>
</gene>
<dbReference type="GO" id="GO:0000160">
    <property type="term" value="P:phosphorelay signal transduction system"/>
    <property type="evidence" value="ECO:0007669"/>
    <property type="project" value="InterPro"/>
</dbReference>
<dbReference type="Gene3D" id="1.10.10.10">
    <property type="entry name" value="Winged helix-like DNA-binding domain superfamily/Winged helix DNA-binding domain"/>
    <property type="match status" value="1"/>
</dbReference>
<dbReference type="Pfam" id="PF00196">
    <property type="entry name" value="GerE"/>
    <property type="match status" value="1"/>
</dbReference>
<dbReference type="Proteomes" id="UP000345527">
    <property type="component" value="Unassembled WGS sequence"/>
</dbReference>
<evidence type="ECO:0000256" key="1">
    <source>
        <dbReference type="ARBA" id="ARBA00023125"/>
    </source>
</evidence>
<dbReference type="InterPro" id="IPR036388">
    <property type="entry name" value="WH-like_DNA-bd_sf"/>
</dbReference>
<reference evidence="8 9" key="1">
    <citation type="journal article" date="2019" name="Syst. Appl. Microbiol.">
        <title>Characterization of Bifidobacterium species in feaces of the Egyptian fruit bat: Description of B. vespertilionis sp. nov. and B. rousetti sp. nov.</title>
        <authorList>
            <person name="Modesto M."/>
            <person name="Satti M."/>
            <person name="Watanabe K."/>
            <person name="Puglisi E."/>
            <person name="Morelli L."/>
            <person name="Huang C.-H."/>
            <person name="Liou J.-S."/>
            <person name="Miyashita M."/>
            <person name="Tamura T."/>
            <person name="Saito S."/>
            <person name="Mori K."/>
            <person name="Huang L."/>
            <person name="Sciavilla P."/>
            <person name="Sandri C."/>
            <person name="Spiezio C."/>
            <person name="Vitali F."/>
            <person name="Cavalieri D."/>
            <person name="Perpetuini G."/>
            <person name="Tofalo R."/>
            <person name="Bonetti A."/>
            <person name="Arita M."/>
            <person name="Mattarelli P."/>
        </authorList>
    </citation>
    <scope>NUCLEOTIDE SEQUENCE [LARGE SCALE GENOMIC DNA]</scope>
    <source>
        <strain evidence="6 9">RST16</strain>
        <strain evidence="7 8">RST8</strain>
    </source>
</reference>
<keyword evidence="2" id="KW-0597">Phosphoprotein</keyword>
<dbReference type="PROSITE" id="PS50043">
    <property type="entry name" value="HTH_LUXR_2"/>
    <property type="match status" value="1"/>
</dbReference>
<feature type="domain" description="HTH luxR-type" evidence="4">
    <location>
        <begin position="172"/>
        <end position="237"/>
    </location>
</feature>
<dbReference type="PRINTS" id="PR00038">
    <property type="entry name" value="HTHLUXR"/>
</dbReference>
<dbReference type="Proteomes" id="UP000374630">
    <property type="component" value="Unassembled WGS sequence"/>
</dbReference>
<comment type="caution">
    <text evidence="7">The sequence shown here is derived from an EMBL/GenBank/DDBJ whole genome shotgun (WGS) entry which is preliminary data.</text>
</comment>
<dbReference type="PROSITE" id="PS00622">
    <property type="entry name" value="HTH_LUXR_1"/>
    <property type="match status" value="1"/>
</dbReference>
<dbReference type="OrthoDB" id="3243323at2"/>
<dbReference type="SUPFAM" id="SSF46894">
    <property type="entry name" value="C-terminal effector domain of the bipartite response regulators"/>
    <property type="match status" value="1"/>
</dbReference>